<dbReference type="EMBL" id="CP003098">
    <property type="protein sequence ID" value="AET32674.1"/>
    <property type="molecule type" value="Genomic_DNA"/>
</dbReference>
<dbReference type="Proteomes" id="UP000005867">
    <property type="component" value="Chromosome"/>
</dbReference>
<proteinExistence type="predicted"/>
<evidence type="ECO:0000313" key="1">
    <source>
        <dbReference type="EMBL" id="AET32674.1"/>
    </source>
</evidence>
<sequence length="54" mass="5629">MSTVAGPCTGVVVVELQRGGSDEYIVTVALGGTGIVNTHIESGARNRSMVKFTY</sequence>
<name>G7VCY5_9CREN</name>
<dbReference type="HOGENOM" id="CLU_3039208_0_0_2"/>
<protein>
    <submittedName>
        <fullName evidence="1">Uncharacterized protein</fullName>
    </submittedName>
</protein>
<organism evidence="1 2">
    <name type="scientific">Pyrobaculum ferrireducens</name>
    <dbReference type="NCBI Taxonomy" id="1104324"/>
    <lineage>
        <taxon>Archaea</taxon>
        <taxon>Thermoproteota</taxon>
        <taxon>Thermoprotei</taxon>
        <taxon>Thermoproteales</taxon>
        <taxon>Thermoproteaceae</taxon>
        <taxon>Pyrobaculum</taxon>
    </lineage>
</organism>
<dbReference type="KEGG" id="pyr:P186_1245"/>
<dbReference type="BioCyc" id="PSP1104324:GJSN-1217-MONOMER"/>
<dbReference type="AlphaFoldDB" id="G7VCY5"/>
<evidence type="ECO:0000313" key="2">
    <source>
        <dbReference type="Proteomes" id="UP000005867"/>
    </source>
</evidence>
<reference evidence="1 2" key="1">
    <citation type="journal article" date="2012" name="J. Bacteriol.">
        <title>Complete genome sequence of strain 1860, a crenarchaeon of the genus pyrobaculum able to grow with various electron acceptors.</title>
        <authorList>
            <person name="Mardanov A.V."/>
            <person name="Gumerov V.M."/>
            <person name="Slobodkina G.B."/>
            <person name="Beletsky A.V."/>
            <person name="Bonch-Osmolovskaya E.A."/>
            <person name="Ravin N.V."/>
            <person name="Skryabin K.G."/>
        </authorList>
    </citation>
    <scope>NUCLEOTIDE SEQUENCE [LARGE SCALE GENOMIC DNA]</scope>
    <source>
        <strain evidence="1 2">1860</strain>
    </source>
</reference>
<keyword evidence="2" id="KW-1185">Reference proteome</keyword>
<accession>G7VCY5</accession>
<gene>
    <name evidence="1" type="ORF">P186_1245</name>
</gene>